<organism evidence="1 2">
    <name type="scientific">Daphnia galeata</name>
    <dbReference type="NCBI Taxonomy" id="27404"/>
    <lineage>
        <taxon>Eukaryota</taxon>
        <taxon>Metazoa</taxon>
        <taxon>Ecdysozoa</taxon>
        <taxon>Arthropoda</taxon>
        <taxon>Crustacea</taxon>
        <taxon>Branchiopoda</taxon>
        <taxon>Diplostraca</taxon>
        <taxon>Cladocera</taxon>
        <taxon>Anomopoda</taxon>
        <taxon>Daphniidae</taxon>
        <taxon>Daphnia</taxon>
    </lineage>
</organism>
<dbReference type="Proteomes" id="UP000789390">
    <property type="component" value="Unassembled WGS sequence"/>
</dbReference>
<dbReference type="OrthoDB" id="6385755at2759"/>
<reference evidence="1" key="1">
    <citation type="submission" date="2021-11" db="EMBL/GenBank/DDBJ databases">
        <authorList>
            <person name="Schell T."/>
        </authorList>
    </citation>
    <scope>NUCLEOTIDE SEQUENCE</scope>
    <source>
        <strain evidence="1">M5</strain>
    </source>
</reference>
<gene>
    <name evidence="1" type="ORF">DGAL_LOCUS11532</name>
</gene>
<evidence type="ECO:0000313" key="2">
    <source>
        <dbReference type="Proteomes" id="UP000789390"/>
    </source>
</evidence>
<dbReference type="AlphaFoldDB" id="A0A8J2WQY5"/>
<keyword evidence="2" id="KW-1185">Reference proteome</keyword>
<comment type="caution">
    <text evidence="1">The sequence shown here is derived from an EMBL/GenBank/DDBJ whole genome shotgun (WGS) entry which is preliminary data.</text>
</comment>
<dbReference type="EMBL" id="CAKKLH010000281">
    <property type="protein sequence ID" value="CAH0108165.1"/>
    <property type="molecule type" value="Genomic_DNA"/>
</dbReference>
<proteinExistence type="predicted"/>
<accession>A0A8J2WQY5</accession>
<evidence type="ECO:0000313" key="1">
    <source>
        <dbReference type="EMBL" id="CAH0108165.1"/>
    </source>
</evidence>
<protein>
    <submittedName>
        <fullName evidence="1">Uncharacterized protein</fullName>
    </submittedName>
</protein>
<name>A0A8J2WQY5_9CRUS</name>
<sequence length="281" mass="32184">MENYRIIYANDGISRLPEALKIITSEESDNVAHDSMDKRMTLLKLVVTIAILVAVFEPSNKLFKFWPNNSITGQHDPSENPPNLSGMRKMNEELIEMKPVAKHERIRRQINPSNGNGDFFSDGCSKSEYEASIKIKLQNLLLENEKNKTEYIENQLSLRKGKLAKKMNLTFPFYGELKKLKQIFAAKLNNFTYQLESQQKLANQTIDQLNSDKSSQIKLNALNAEFKSLKETIARIVVQIGINNEKIRSMQEEATAAQNSGDTYQKQYSDCCSNLVQYRVY</sequence>